<accession>A0A8J5V3G2</accession>
<dbReference type="InterPro" id="IPR052810">
    <property type="entry name" value="Plant_NAT"/>
</dbReference>
<evidence type="ECO:0000313" key="1">
    <source>
        <dbReference type="EMBL" id="KAG8056822.1"/>
    </source>
</evidence>
<dbReference type="PANTHER" id="PTHR47370">
    <property type="entry name" value="ACYL-COA N-ACYLTRANSFERASES (NAT) SUPERFAMILY PROTEIN"/>
    <property type="match status" value="1"/>
</dbReference>
<keyword evidence="2" id="KW-1185">Reference proteome</keyword>
<evidence type="ECO:0000313" key="2">
    <source>
        <dbReference type="Proteomes" id="UP000729402"/>
    </source>
</evidence>
<dbReference type="PANTHER" id="PTHR47370:SF6">
    <property type="entry name" value="N-ACETYLTRANSFERASE HLS1-RELATED"/>
    <property type="match status" value="1"/>
</dbReference>
<reference evidence="1" key="2">
    <citation type="submission" date="2021-02" db="EMBL/GenBank/DDBJ databases">
        <authorList>
            <person name="Kimball J.A."/>
            <person name="Haas M.W."/>
            <person name="Macchietto M."/>
            <person name="Kono T."/>
            <person name="Duquette J."/>
            <person name="Shao M."/>
        </authorList>
    </citation>
    <scope>NUCLEOTIDE SEQUENCE</scope>
    <source>
        <tissue evidence="1">Fresh leaf tissue</tissue>
    </source>
</reference>
<dbReference type="EMBL" id="JAAALK010000287">
    <property type="protein sequence ID" value="KAG8056822.1"/>
    <property type="molecule type" value="Genomic_DNA"/>
</dbReference>
<protein>
    <submittedName>
        <fullName evidence="1">Uncharacterized protein</fullName>
    </submittedName>
</protein>
<organism evidence="1 2">
    <name type="scientific">Zizania palustris</name>
    <name type="common">Northern wild rice</name>
    <dbReference type="NCBI Taxonomy" id="103762"/>
    <lineage>
        <taxon>Eukaryota</taxon>
        <taxon>Viridiplantae</taxon>
        <taxon>Streptophyta</taxon>
        <taxon>Embryophyta</taxon>
        <taxon>Tracheophyta</taxon>
        <taxon>Spermatophyta</taxon>
        <taxon>Magnoliopsida</taxon>
        <taxon>Liliopsida</taxon>
        <taxon>Poales</taxon>
        <taxon>Poaceae</taxon>
        <taxon>BOP clade</taxon>
        <taxon>Oryzoideae</taxon>
        <taxon>Oryzeae</taxon>
        <taxon>Zizaniinae</taxon>
        <taxon>Zizania</taxon>
    </lineage>
</organism>
<reference evidence="1" key="1">
    <citation type="journal article" date="2021" name="bioRxiv">
        <title>Whole Genome Assembly and Annotation of Northern Wild Rice, Zizania palustris L., Supports a Whole Genome Duplication in the Zizania Genus.</title>
        <authorList>
            <person name="Haas M."/>
            <person name="Kono T."/>
            <person name="Macchietto M."/>
            <person name="Millas R."/>
            <person name="McGilp L."/>
            <person name="Shao M."/>
            <person name="Duquette J."/>
            <person name="Hirsch C.N."/>
            <person name="Kimball J."/>
        </authorList>
    </citation>
    <scope>NUCLEOTIDE SEQUENCE</scope>
    <source>
        <tissue evidence="1">Fresh leaf tissue</tissue>
    </source>
</reference>
<sequence>MSQEEKVNQFWLKNIIWDSTRSLRLCVLGALALLRTSLAAIRALDRAAPWLRHPSIPDIFCPFGTYLLYDLCMSGPRAPRCFAP</sequence>
<proteinExistence type="predicted"/>
<name>A0A8J5V3G2_ZIZPA</name>
<gene>
    <name evidence="1" type="ORF">GUJ93_ZPchr0002g23782</name>
</gene>
<dbReference type="Proteomes" id="UP000729402">
    <property type="component" value="Unassembled WGS sequence"/>
</dbReference>
<comment type="caution">
    <text evidence="1">The sequence shown here is derived from an EMBL/GenBank/DDBJ whole genome shotgun (WGS) entry which is preliminary data.</text>
</comment>
<dbReference type="AlphaFoldDB" id="A0A8J5V3G2"/>